<keyword evidence="3" id="KW-1185">Reference proteome</keyword>
<protein>
    <submittedName>
        <fullName evidence="2">Uncharacterized protein</fullName>
    </submittedName>
</protein>
<feature type="non-terminal residue" evidence="2">
    <location>
        <position position="69"/>
    </location>
</feature>
<sequence length="69" mass="8350">MEDCKDSSKNIRQNPMNFNPLPYPSQNSRSKKFMPLIVYTELYIEDLNSFKPVTMDFRLDFFLKHRWSV</sequence>
<evidence type="ECO:0000313" key="3">
    <source>
        <dbReference type="Proteomes" id="UP001497382"/>
    </source>
</evidence>
<proteinExistence type="predicted"/>
<dbReference type="InterPro" id="IPR036734">
    <property type="entry name" value="Neur_chan_lig-bd_sf"/>
</dbReference>
<dbReference type="GO" id="GO:0005230">
    <property type="term" value="F:extracellular ligand-gated monoatomic ion channel activity"/>
    <property type="evidence" value="ECO:0007669"/>
    <property type="project" value="InterPro"/>
</dbReference>
<accession>A0AAV1Z8P0</accession>
<dbReference type="Gene3D" id="2.70.170.10">
    <property type="entry name" value="Neurotransmitter-gated ion-channel ligand-binding domain"/>
    <property type="match status" value="1"/>
</dbReference>
<reference evidence="2 3" key="1">
    <citation type="submission" date="2024-04" db="EMBL/GenBank/DDBJ databases">
        <authorList>
            <person name="Rising A."/>
            <person name="Reimegard J."/>
            <person name="Sonavane S."/>
            <person name="Akerstrom W."/>
            <person name="Nylinder S."/>
            <person name="Hedman E."/>
            <person name="Kallberg Y."/>
        </authorList>
    </citation>
    <scope>NUCLEOTIDE SEQUENCE [LARGE SCALE GENOMIC DNA]</scope>
</reference>
<dbReference type="GO" id="GO:0016020">
    <property type="term" value="C:membrane"/>
    <property type="evidence" value="ECO:0007669"/>
    <property type="project" value="InterPro"/>
</dbReference>
<dbReference type="Proteomes" id="UP001497382">
    <property type="component" value="Unassembled WGS sequence"/>
</dbReference>
<name>A0AAV1Z8P0_9ARAC</name>
<dbReference type="EMBL" id="CAXIEN010000030">
    <property type="protein sequence ID" value="CAL1267916.1"/>
    <property type="molecule type" value="Genomic_DNA"/>
</dbReference>
<comment type="caution">
    <text evidence="2">The sequence shown here is derived from an EMBL/GenBank/DDBJ whole genome shotgun (WGS) entry which is preliminary data.</text>
</comment>
<evidence type="ECO:0000256" key="1">
    <source>
        <dbReference type="SAM" id="MobiDB-lite"/>
    </source>
</evidence>
<gene>
    <name evidence="2" type="ORF">LARSCL_LOCUS3898</name>
</gene>
<dbReference type="AlphaFoldDB" id="A0AAV1Z8P0"/>
<evidence type="ECO:0000313" key="2">
    <source>
        <dbReference type="EMBL" id="CAL1267916.1"/>
    </source>
</evidence>
<feature type="region of interest" description="Disordered" evidence="1">
    <location>
        <begin position="1"/>
        <end position="25"/>
    </location>
</feature>
<organism evidence="2 3">
    <name type="scientific">Larinioides sclopetarius</name>
    <dbReference type="NCBI Taxonomy" id="280406"/>
    <lineage>
        <taxon>Eukaryota</taxon>
        <taxon>Metazoa</taxon>
        <taxon>Ecdysozoa</taxon>
        <taxon>Arthropoda</taxon>
        <taxon>Chelicerata</taxon>
        <taxon>Arachnida</taxon>
        <taxon>Araneae</taxon>
        <taxon>Araneomorphae</taxon>
        <taxon>Entelegynae</taxon>
        <taxon>Araneoidea</taxon>
        <taxon>Araneidae</taxon>
        <taxon>Larinioides</taxon>
    </lineage>
</organism>